<sequence>MENTIEENVQTLLAMGFFDRDNVQRALELGKNDLNEAVSYLTCEMPMSSCDSTNDVNMDEQKDEGPVLYPAPPPSYEAAITNSDEVQCADEGQMEFPYEHLVELEGRVFTESWSIPFRKDESLAKCLIAATKLFNEGLPNADENCNRFLDKCMPECFNKLLTSSAVQRWPADVQDGIYDMLVLFIDLIVTRLKYDPLPLSMLNLLGMAFDPSCAWNSKNKFRTWPQSLWVSKLGGLDKCFARPPDDEKRTIRFMEQRGWMVSLINIFCEKGGLSEIEAVLERSTSLDASQYAALLQPFSVCVDWLNCDRVQSSIAPVIERAVTYVRELSENDFKLKKLSSLSELLNAMKGVCRVMWSDDVSFVDDLRLEVTLRMMKCPHFNAKMNALKEVVKLIEESESYLMKDSAIDKEKILEWLVENTVLSISLDGHIDQSQYCDKIKKVVEFIGDKLNSDELAQLWKLQNNASLSVSENIQSIISGAAPQFNEQQLDLLFSLIHKSWSSEDERARRQLVSFIGKIGHNAKLGKDMEKVLNLLWDLAHHPKLSPTLVDMLLSEHNAILGESYLIKDAVKKSFIMKCIEDIRKDQWIVPSLKQLCEISKTIVKSHNKLIKSERGFLHELNKTNEIVKLVAASLTRCHQMAATSAKTQETELSANMLVSDRYKHSDYMWHHLSLLKFLLKEGDLYLSWNRAKDIWDTLIANREACCEDREACCDWFICILSDLENEAVKLIFRDRLLRCDINQMSPCLFNCFIAFLESANVLEQKIKRPHGSVIVDKLELVGIDVLWRICLECRCLDVANKAISSLVRYAYTDVSYKLKKDVVTLHSKFLNECYKRLNSCQNGDNVGTIAKAVNIATKTLAANILPDSAVASSPGKVNKYLTIERLLKIVHQYISDIEYSHTDTRFILPHGEFFRGMLIILKVNYESNLQEFQICTHGNDTVRSLRHRIAEEIDASTDHVQIIINERVIPFANDRLLLHECGFSENQLVYVKTISTVSAMQIDEDPPSKNALMEMEQKLPSVVLSNLGNRVYDVLFQLTDLDQPQITNYVRKLLLLLPTDPRIRRSIECTDIGANASVEDDSSSSPRSERMDGVPINGGNKRKERSFETIFRVSSPGMNLFRLRYNLEVLSGLLMPVSNEQQQASMEDSDSFMRMFMQNGGLQTVLNILQHEIVSESIEQIGDANTRTGCYAIVLSIARFLLCVASSSENISQHDSNYSNNRFSVGSEAAVSPMKRGDPFRVGSFDASATPTKRNRKSISGSPVVISCELPHAARSAVQVMNSDEFTSLIFTLVRVAWFASAAKLDQITSNQDLTVEGTAFLKGRRCSRESVTSTAMSPFRHASTSSMSSTGSVEMMEPSYVVNQDTFTNQNADLLIARQTLELLVLCLKLRPSHLECFFELSCIGEFIIDILTRPSDIDLRDCAVEQFYELSNISSAMSKSPRQQLLQILVKARVPFWHQTTLLRSKAQSLVRNCLQYFTLRCKLLKDVIRENQQKHCGVDEVQSLNDELSWLSDFEIPTSTHYAESSAARSLDNRLLTGHLQLIKILVSSPKVNKKEIGLQLIGRLLSEFLFPASKLILDGAVQSHSQQSIANFQPKCSSEDSRRAAFEVLIELCKECTENLSQVSTQLISMHHYHDQSRAKEFDFAPLVVERPEHGFVGLKNGGATCYMNSVLQQFFMISDITQAVLSTDIESETAQEETIFYQLQKVFAHLHHSRLQYHEPTTFWKTFKLWGKGVNIREQQDAFEFLTNLTDQIDEYLKSKEHRGIFGEVFRGLFSDQKICEGCPHRYEREEPYFALNLPVKSGSLEDSLRQFVAGEKLEGDNAYLCEKCNEKRTVLKRTCIKTLPPVLTIQLKRFGYDWEAGRSLKFDHYFRFPHEVDMQPYLYDASPAHRTRHRTSEQQLYRLVGIVIHSGQAQAGHYYSLIKDRRGNPTSNPHHGRWFKFNDTNVEEFEMTEQSLEEECFGGTFTSKVYERGIPYDEERLRYWNAYLLFYEKVPEIQPNRKGRVSFMKQTQIINSGFSSPEISPPNSPRHANDIRLSQLTNLIRKGEQHGIFTSQIPASIMQLVGEENLQFMRNRGIYSRSYFNFIKSLVRVNLHCAGSYPAIAVTSLQLATMFLFRTYFRTKRSMLTECDEWQAIVVALFAVSSPACVWFISRLQSPTGMANVVSFLLECPNELVRNCFTKMLGKALRCMVTPSITKEQRAGVLDPMISSLLSLLDREVPERVRRSNQFFTLSAEFTATDGAACTALLRHNGFARLMKFLLGDVPTKSLFADSIPPQDGSGDAPNGDVDDEAISRRWSSAQSREFLSLHSAIAHVILHTDLSKFQSATDKNGEYPPPIPRTVTINNKIDLSPSVELALSGSVAKRYLRELLFAAREISTSIALVNDVILHCCHNNADFSSLVIELLSNEIVSVASNELKPLLTILVELLSVPDSLHRTRLKDALERPTKGFVDVIKETQRSDEAKSYQCVKALVQLASRLEDFCQSCYSFNML</sequence>
<dbReference type="Pfam" id="PF22900">
    <property type="entry name" value="UCH_UBL1"/>
    <property type="match status" value="1"/>
</dbReference>
<feature type="domain" description="UBA" evidence="10">
    <location>
        <begin position="4"/>
        <end position="44"/>
    </location>
</feature>
<dbReference type="InterPro" id="IPR050164">
    <property type="entry name" value="Peptidase_C19"/>
</dbReference>
<dbReference type="InterPro" id="IPR055176">
    <property type="entry name" value="UBP24/USP9X/USP9Y_UBL"/>
</dbReference>
<evidence type="ECO:0000256" key="3">
    <source>
        <dbReference type="ARBA" id="ARBA00012759"/>
    </source>
</evidence>
<evidence type="ECO:0000256" key="1">
    <source>
        <dbReference type="ARBA" id="ARBA00000707"/>
    </source>
</evidence>
<dbReference type="Gene3D" id="3.90.70.10">
    <property type="entry name" value="Cysteine proteinases"/>
    <property type="match status" value="1"/>
</dbReference>
<feature type="region of interest" description="Disordered" evidence="9">
    <location>
        <begin position="1076"/>
        <end position="1101"/>
    </location>
</feature>
<gene>
    <name evidence="12" type="ORF">CVLEPA_LOCUS20736</name>
</gene>
<comment type="catalytic activity">
    <reaction evidence="1">
        <text>Thiol-dependent hydrolysis of ester, thioester, amide, peptide and isopeptide bonds formed by the C-terminal Gly of ubiquitin (a 76-residue protein attached to proteins as an intracellular targeting signal).</text>
        <dbReference type="EC" id="3.4.19.12"/>
    </reaction>
</comment>
<evidence type="ECO:0000259" key="10">
    <source>
        <dbReference type="PROSITE" id="PS50030"/>
    </source>
</evidence>
<evidence type="ECO:0000259" key="11">
    <source>
        <dbReference type="PROSITE" id="PS50235"/>
    </source>
</evidence>
<evidence type="ECO:0000256" key="5">
    <source>
        <dbReference type="ARBA" id="ARBA00022670"/>
    </source>
</evidence>
<keyword evidence="13" id="KW-1185">Reference proteome</keyword>
<evidence type="ECO:0000256" key="6">
    <source>
        <dbReference type="ARBA" id="ARBA00022786"/>
    </source>
</evidence>
<evidence type="ECO:0000256" key="7">
    <source>
        <dbReference type="ARBA" id="ARBA00022801"/>
    </source>
</evidence>
<evidence type="ECO:0000313" key="13">
    <source>
        <dbReference type="Proteomes" id="UP001642483"/>
    </source>
</evidence>
<keyword evidence="8" id="KW-0788">Thiol protease</keyword>
<dbReference type="PROSITE" id="PS00972">
    <property type="entry name" value="USP_1"/>
    <property type="match status" value="1"/>
</dbReference>
<dbReference type="InterPro" id="IPR015940">
    <property type="entry name" value="UBA"/>
</dbReference>
<dbReference type="EMBL" id="CAWYQH010000108">
    <property type="protein sequence ID" value="CAK8688757.1"/>
    <property type="molecule type" value="Genomic_DNA"/>
</dbReference>
<dbReference type="SUPFAM" id="SSF54001">
    <property type="entry name" value="Cysteine proteinases"/>
    <property type="match status" value="1"/>
</dbReference>
<dbReference type="SMART" id="SM00165">
    <property type="entry name" value="UBA"/>
    <property type="match status" value="1"/>
</dbReference>
<comment type="similarity">
    <text evidence="2">Belongs to the peptidase C19 family.</text>
</comment>
<name>A0ABP0GAF8_CLALP</name>
<comment type="caution">
    <text evidence="12">The sequence shown here is derived from an EMBL/GenBank/DDBJ whole genome shotgun (WGS) entry which is preliminary data.</text>
</comment>
<keyword evidence="4" id="KW-0597">Phosphoprotein</keyword>
<dbReference type="InterPro" id="IPR009060">
    <property type="entry name" value="UBA-like_sf"/>
</dbReference>
<dbReference type="Pfam" id="PF00627">
    <property type="entry name" value="UBA"/>
    <property type="match status" value="1"/>
</dbReference>
<keyword evidence="5" id="KW-0645">Protease</keyword>
<accession>A0ABP0GAF8</accession>
<protein>
    <recommendedName>
        <fullName evidence="3">ubiquitinyl hydrolase 1</fullName>
        <ecNumber evidence="3">3.4.19.12</ecNumber>
    </recommendedName>
</protein>
<dbReference type="Pfam" id="PF25010">
    <property type="entry name" value="ARM_UBP24_USP9X-Y"/>
    <property type="match status" value="1"/>
</dbReference>
<dbReference type="InterPro" id="IPR001394">
    <property type="entry name" value="Peptidase_C19_UCH"/>
</dbReference>
<dbReference type="InterPro" id="IPR056850">
    <property type="entry name" value="ARM_UBP34_24_USP9X_Y"/>
</dbReference>
<organism evidence="12 13">
    <name type="scientific">Clavelina lepadiformis</name>
    <name type="common">Light-bulb sea squirt</name>
    <name type="synonym">Ascidia lepadiformis</name>
    <dbReference type="NCBI Taxonomy" id="159417"/>
    <lineage>
        <taxon>Eukaryota</taxon>
        <taxon>Metazoa</taxon>
        <taxon>Chordata</taxon>
        <taxon>Tunicata</taxon>
        <taxon>Ascidiacea</taxon>
        <taxon>Aplousobranchia</taxon>
        <taxon>Clavelinidae</taxon>
        <taxon>Clavelina</taxon>
    </lineage>
</organism>
<dbReference type="InterPro" id="IPR016024">
    <property type="entry name" value="ARM-type_fold"/>
</dbReference>
<proteinExistence type="inferred from homology"/>
<dbReference type="PANTHER" id="PTHR24006">
    <property type="entry name" value="UBIQUITIN CARBOXYL-TERMINAL HYDROLASE"/>
    <property type="match status" value="1"/>
</dbReference>
<evidence type="ECO:0000256" key="2">
    <source>
        <dbReference type="ARBA" id="ARBA00009085"/>
    </source>
</evidence>
<dbReference type="SUPFAM" id="SSF46934">
    <property type="entry name" value="UBA-like"/>
    <property type="match status" value="1"/>
</dbReference>
<dbReference type="EC" id="3.4.19.12" evidence="3"/>
<keyword evidence="7" id="KW-0378">Hydrolase</keyword>
<evidence type="ECO:0000256" key="8">
    <source>
        <dbReference type="ARBA" id="ARBA00022807"/>
    </source>
</evidence>
<keyword evidence="6" id="KW-0833">Ubl conjugation pathway</keyword>
<dbReference type="SUPFAM" id="SSF48371">
    <property type="entry name" value="ARM repeat"/>
    <property type="match status" value="1"/>
</dbReference>
<dbReference type="PANTHER" id="PTHR24006:SF943">
    <property type="entry name" value="UBIQUITIN CARBOXYL-TERMINAL HYDROLASE PUF"/>
    <property type="match status" value="1"/>
</dbReference>
<evidence type="ECO:0000256" key="4">
    <source>
        <dbReference type="ARBA" id="ARBA00022553"/>
    </source>
</evidence>
<evidence type="ECO:0000256" key="9">
    <source>
        <dbReference type="SAM" id="MobiDB-lite"/>
    </source>
</evidence>
<dbReference type="InterPro" id="IPR018200">
    <property type="entry name" value="USP_CS"/>
</dbReference>
<evidence type="ECO:0000313" key="12">
    <source>
        <dbReference type="EMBL" id="CAK8688757.1"/>
    </source>
</evidence>
<reference evidence="12 13" key="1">
    <citation type="submission" date="2024-02" db="EMBL/GenBank/DDBJ databases">
        <authorList>
            <person name="Daric V."/>
            <person name="Darras S."/>
        </authorList>
    </citation>
    <scope>NUCLEOTIDE SEQUENCE [LARGE SCALE GENOMIC DNA]</scope>
</reference>
<dbReference type="InterPro" id="IPR038765">
    <property type="entry name" value="Papain-like_cys_pep_sf"/>
</dbReference>
<dbReference type="PROSITE" id="PS50235">
    <property type="entry name" value="USP_3"/>
    <property type="match status" value="1"/>
</dbReference>
<dbReference type="PROSITE" id="PS00973">
    <property type="entry name" value="USP_2"/>
    <property type="match status" value="1"/>
</dbReference>
<dbReference type="PROSITE" id="PS50030">
    <property type="entry name" value="UBA"/>
    <property type="match status" value="1"/>
</dbReference>
<dbReference type="Gene3D" id="1.10.8.10">
    <property type="entry name" value="DNA helicase RuvA subunit, C-terminal domain"/>
    <property type="match status" value="1"/>
</dbReference>
<feature type="domain" description="USP" evidence="11">
    <location>
        <begin position="1661"/>
        <end position="2000"/>
    </location>
</feature>
<dbReference type="Proteomes" id="UP001642483">
    <property type="component" value="Unassembled WGS sequence"/>
</dbReference>
<dbReference type="InterPro" id="IPR028889">
    <property type="entry name" value="USP"/>
</dbReference>
<dbReference type="Pfam" id="PF00443">
    <property type="entry name" value="UCH"/>
    <property type="match status" value="1"/>
</dbReference>
<dbReference type="CDD" id="cd02659">
    <property type="entry name" value="peptidase_C19C"/>
    <property type="match status" value="1"/>
</dbReference>